<dbReference type="InterPro" id="IPR019275">
    <property type="entry name" value="DUF2301"/>
</dbReference>
<dbReference type="STRING" id="80852.AWOD_I_2143"/>
<evidence type="ECO:0000256" key="1">
    <source>
        <dbReference type="SAM" id="Phobius"/>
    </source>
</evidence>
<proteinExistence type="predicted"/>
<feature type="transmembrane region" description="Helical" evidence="1">
    <location>
        <begin position="148"/>
        <end position="167"/>
    </location>
</feature>
<dbReference type="HOGENOM" id="CLU_134855_0_0_6"/>
<dbReference type="Pfam" id="PF10063">
    <property type="entry name" value="DUF2301"/>
    <property type="match status" value="1"/>
</dbReference>
<keyword evidence="1" id="KW-0472">Membrane</keyword>
<feature type="transmembrane region" description="Helical" evidence="1">
    <location>
        <begin position="123"/>
        <end position="142"/>
    </location>
</feature>
<dbReference type="AlphaFoldDB" id="A0A090IV32"/>
<dbReference type="KEGG" id="awd:AWOD_I_2143"/>
<name>A0A090IV32_9GAMM</name>
<dbReference type="Proteomes" id="UP000032427">
    <property type="component" value="Chromosome 1"/>
</dbReference>
<gene>
    <name evidence="2" type="ORF">AWOD_I_2143</name>
</gene>
<feature type="transmembrane region" description="Helical" evidence="1">
    <location>
        <begin position="102"/>
        <end position="118"/>
    </location>
</feature>
<dbReference type="PATRIC" id="fig|80852.17.peg.2219"/>
<keyword evidence="1" id="KW-0812">Transmembrane</keyword>
<sequence>MANTEHVETLDTLDKISVITYRLGITLFSISLFLTSLAIADDIALIIIDGSFMQLALFCLVSASAMSAANLHVYDKKIRLLITWPTWVGLVLLIVLENSQLLWLPLGFLFITFSGIALKESFCFNVFGLKIVPFLLCILTVMLALEVWLIALMCLFSCGVIFLFLAIQKWRMPLHFDIGNKSYYQN</sequence>
<reference evidence="3" key="1">
    <citation type="submission" date="2014-09" db="EMBL/GenBank/DDBJ databases">
        <authorList>
            <person name="Hjerde E."/>
        </authorList>
    </citation>
    <scope>NUCLEOTIDE SEQUENCE [LARGE SCALE GENOMIC DNA]</scope>
    <source>
        <strain evidence="3">06/09/139</strain>
    </source>
</reference>
<feature type="transmembrane region" description="Helical" evidence="1">
    <location>
        <begin position="21"/>
        <end position="40"/>
    </location>
</feature>
<accession>A0A090IV32</accession>
<dbReference type="EMBL" id="LN554846">
    <property type="protein sequence ID" value="CED72205.1"/>
    <property type="molecule type" value="Genomic_DNA"/>
</dbReference>
<feature type="transmembrane region" description="Helical" evidence="1">
    <location>
        <begin position="78"/>
        <end position="96"/>
    </location>
</feature>
<keyword evidence="3" id="KW-1185">Reference proteome</keyword>
<evidence type="ECO:0000313" key="3">
    <source>
        <dbReference type="Proteomes" id="UP000032427"/>
    </source>
</evidence>
<dbReference type="GeneID" id="28541720"/>
<feature type="transmembrane region" description="Helical" evidence="1">
    <location>
        <begin position="52"/>
        <end position="71"/>
    </location>
</feature>
<protein>
    <submittedName>
        <fullName evidence="2">Membrane protein</fullName>
    </submittedName>
</protein>
<dbReference type="OrthoDB" id="8447652at2"/>
<evidence type="ECO:0000313" key="2">
    <source>
        <dbReference type="EMBL" id="CED72205.1"/>
    </source>
</evidence>
<organism evidence="2 3">
    <name type="scientific">Aliivibrio wodanis</name>
    <dbReference type="NCBI Taxonomy" id="80852"/>
    <lineage>
        <taxon>Bacteria</taxon>
        <taxon>Pseudomonadati</taxon>
        <taxon>Pseudomonadota</taxon>
        <taxon>Gammaproteobacteria</taxon>
        <taxon>Vibrionales</taxon>
        <taxon>Vibrionaceae</taxon>
        <taxon>Aliivibrio</taxon>
    </lineage>
</organism>
<keyword evidence="1" id="KW-1133">Transmembrane helix</keyword>